<feature type="transmembrane region" description="Helical" evidence="1">
    <location>
        <begin position="105"/>
        <end position="123"/>
    </location>
</feature>
<accession>A0A369UKX5</accession>
<dbReference type="EMBL" id="QQAH01000015">
    <property type="protein sequence ID" value="RDD80745.1"/>
    <property type="molecule type" value="Genomic_DNA"/>
</dbReference>
<evidence type="ECO:0000313" key="3">
    <source>
        <dbReference type="Proteomes" id="UP000253782"/>
    </source>
</evidence>
<proteinExistence type="predicted"/>
<dbReference type="AlphaFoldDB" id="A0A369UKX5"/>
<protein>
    <submittedName>
        <fullName evidence="2">Uncharacterized protein</fullName>
    </submittedName>
</protein>
<reference evidence="2 3" key="1">
    <citation type="submission" date="2018-07" db="EMBL/GenBank/DDBJ databases">
        <title>Dyella tabacisoli L4-6T, whole genome shotgun sequence.</title>
        <authorList>
            <person name="Zhou X.-K."/>
            <person name="Li W.-J."/>
            <person name="Duan Y.-Q."/>
        </authorList>
    </citation>
    <scope>NUCLEOTIDE SEQUENCE [LARGE SCALE GENOMIC DNA]</scope>
    <source>
        <strain evidence="2 3">L4-6</strain>
    </source>
</reference>
<feature type="transmembrane region" description="Helical" evidence="1">
    <location>
        <begin position="81"/>
        <end position="99"/>
    </location>
</feature>
<feature type="transmembrane region" description="Helical" evidence="1">
    <location>
        <begin position="44"/>
        <end position="61"/>
    </location>
</feature>
<keyword evidence="1" id="KW-0812">Transmembrane</keyword>
<keyword evidence="3" id="KW-1185">Reference proteome</keyword>
<comment type="caution">
    <text evidence="2">The sequence shown here is derived from an EMBL/GenBank/DDBJ whole genome shotgun (WGS) entry which is preliminary data.</text>
</comment>
<feature type="transmembrane region" description="Helical" evidence="1">
    <location>
        <begin position="144"/>
        <end position="168"/>
    </location>
</feature>
<feature type="transmembrane region" description="Helical" evidence="1">
    <location>
        <begin position="21"/>
        <end position="38"/>
    </location>
</feature>
<dbReference type="Proteomes" id="UP000253782">
    <property type="component" value="Unassembled WGS sequence"/>
</dbReference>
<gene>
    <name evidence="2" type="ORF">DVJ77_16065</name>
</gene>
<evidence type="ECO:0000313" key="2">
    <source>
        <dbReference type="EMBL" id="RDD80745.1"/>
    </source>
</evidence>
<dbReference type="OrthoDB" id="5956355at2"/>
<keyword evidence="1" id="KW-0472">Membrane</keyword>
<sequence length="200" mass="22268">MRKTESSSVAIAANQRSPWRRWLLLLAFVLMGVGVVCVESGGRIAGMGALCAAVGMFFWIGYVMNPREYVRAVDRRYKREFTAAMTAYVLMMLFVWPLAAQTQLLWVKALIALLPVVPIALVIRAMVRFVLGSDELQRRLHLEALALATGVIGLLSMALGFQIAAKVIALDGTILFWVYPGLCVVYGTAHCWAERRYRAE</sequence>
<name>A0A369UKX5_9GAMM</name>
<evidence type="ECO:0000256" key="1">
    <source>
        <dbReference type="SAM" id="Phobius"/>
    </source>
</evidence>
<feature type="transmembrane region" description="Helical" evidence="1">
    <location>
        <begin position="174"/>
        <end position="193"/>
    </location>
</feature>
<keyword evidence="1" id="KW-1133">Transmembrane helix</keyword>
<organism evidence="2 3">
    <name type="scientific">Dyella tabacisoli</name>
    <dbReference type="NCBI Taxonomy" id="2282381"/>
    <lineage>
        <taxon>Bacteria</taxon>
        <taxon>Pseudomonadati</taxon>
        <taxon>Pseudomonadota</taxon>
        <taxon>Gammaproteobacteria</taxon>
        <taxon>Lysobacterales</taxon>
        <taxon>Rhodanobacteraceae</taxon>
        <taxon>Dyella</taxon>
    </lineage>
</organism>